<keyword evidence="2" id="KW-1185">Reference proteome</keyword>
<accession>A0ACB5UJA7</accession>
<organism evidence="1 2">
    <name type="scientific">Vallitalea maricola</name>
    <dbReference type="NCBI Taxonomy" id="3074433"/>
    <lineage>
        <taxon>Bacteria</taxon>
        <taxon>Bacillati</taxon>
        <taxon>Bacillota</taxon>
        <taxon>Clostridia</taxon>
        <taxon>Lachnospirales</taxon>
        <taxon>Vallitaleaceae</taxon>
        <taxon>Vallitalea</taxon>
    </lineage>
</organism>
<dbReference type="EMBL" id="BTPU01000032">
    <property type="protein sequence ID" value="GMQ62970.1"/>
    <property type="molecule type" value="Genomic_DNA"/>
</dbReference>
<dbReference type="Proteomes" id="UP001374599">
    <property type="component" value="Unassembled WGS sequence"/>
</dbReference>
<protein>
    <submittedName>
        <fullName evidence="1">Acyl-CoA dehydrogenase family protein</fullName>
    </submittedName>
</protein>
<evidence type="ECO:0000313" key="2">
    <source>
        <dbReference type="Proteomes" id="UP001374599"/>
    </source>
</evidence>
<gene>
    <name evidence="1" type="ORF">AN2V17_22020</name>
</gene>
<reference evidence="1" key="1">
    <citation type="submission" date="2023-09" db="EMBL/GenBank/DDBJ databases">
        <title>Vallitalea sediminicola and Vallitalea maricola sp. nov., anaerobic bacteria isolated from marine sediment.</title>
        <authorList>
            <person name="Hirano S."/>
            <person name="Maeda A."/>
            <person name="Terahara T."/>
            <person name="Mori K."/>
            <person name="Hamada M."/>
            <person name="Matsumoto R."/>
            <person name="Kobayashi T."/>
        </authorList>
    </citation>
    <scope>NUCLEOTIDE SEQUENCE</scope>
    <source>
        <strain evidence="1">AN17-2</strain>
    </source>
</reference>
<sequence length="376" mass="42326">MVGKLDDKYLKRKAEIRQFVQDAILPYVKQVEDECEIPKDIIKKLAIKNYLGVTVEKIYGGLEWDPIEVALLHEEFGKSHASVENLLTVYGMVIKAIATVGDLEQKNKWLPQIVRGEVIPAFAMTEPLIGSDIKNITTTAFEEQDKYVITGEKQWITLGQIADVFLVFAKCNKRSTAFLIERETPGLTIEPMSGTMGLKGNMLAKLHFNKCCIPKKNLLGKVGRGLSRVASYGLDEGRYTTACGSLGLCQACLDASYDYINNRKQFDVYLKEHQLVQKMITEMIVHIKAARKLCYGAGYMRREKDPGYIQETLIAKYYASKTANMVANHAIQIHGALGTSCDKDLERYYRDAKMMEIIEGSSQLYEIQIAKAPLDI</sequence>
<proteinExistence type="predicted"/>
<evidence type="ECO:0000313" key="1">
    <source>
        <dbReference type="EMBL" id="GMQ62970.1"/>
    </source>
</evidence>
<comment type="caution">
    <text evidence="1">The sequence shown here is derived from an EMBL/GenBank/DDBJ whole genome shotgun (WGS) entry which is preliminary data.</text>
</comment>
<name>A0ACB5UJA7_9FIRM</name>